<feature type="compositionally biased region" description="Gly residues" evidence="1">
    <location>
        <begin position="339"/>
        <end position="350"/>
    </location>
</feature>
<gene>
    <name evidence="2" type="ORF">AVDCRST_MAG20-1446</name>
</gene>
<dbReference type="AlphaFoldDB" id="A0A6J4HWQ0"/>
<sequence length="386" mass="41334">ARPRHLRGAGAARRRPRRRMAVDPGGGGPACLCARRPAVGADGRLPRRHRGQRRARRHPRHRAPAGRSDRCRGVRLRRLHHRLGSLDRPGRCVVGGRGGRRHGRRRGQRPRGGAPRPAGHGAAPRRLRCRRHRRPAARDGPPGRRTLVAQRLRVHRRAAGRPARRLPGHPGQLAAGSGRTFRGRDGPGPAPPGRHDAAAHPRLVLRLHRAGDHHRPVGLQPPHRGAGCADDDRRALGGGLLGLAHRRSARDGRRRRAGLGRPPPRGGDGGGAPRDAGAVAGPRRGGRRRPPADRCEPGAGVPHPRVPHARAARRAPRRPRHRLPAQRSRGGSRRAPGRRGAGGWRGGPGGARPEPARHGGGPARAAGGDPAPGETRPPRPGRVDPV</sequence>
<feature type="compositionally biased region" description="Basic residues" evidence="1">
    <location>
        <begin position="244"/>
        <end position="258"/>
    </location>
</feature>
<feature type="compositionally biased region" description="Low complexity" evidence="1">
    <location>
        <begin position="111"/>
        <end position="122"/>
    </location>
</feature>
<protein>
    <submittedName>
        <fullName evidence="2">Uncharacterized protein</fullName>
    </submittedName>
</protein>
<dbReference type="EMBL" id="CADCSY010000062">
    <property type="protein sequence ID" value="CAA9234971.1"/>
    <property type="molecule type" value="Genomic_DNA"/>
</dbReference>
<feature type="non-terminal residue" evidence="2">
    <location>
        <position position="1"/>
    </location>
</feature>
<feature type="compositionally biased region" description="Basic residues" evidence="1">
    <location>
        <begin position="1"/>
        <end position="19"/>
    </location>
</feature>
<feature type="compositionally biased region" description="Low complexity" evidence="1">
    <location>
        <begin position="363"/>
        <end position="373"/>
    </location>
</feature>
<feature type="region of interest" description="Disordered" evidence="1">
    <location>
        <begin position="240"/>
        <end position="386"/>
    </location>
</feature>
<feature type="compositionally biased region" description="Low complexity" evidence="1">
    <location>
        <begin position="273"/>
        <end position="282"/>
    </location>
</feature>
<evidence type="ECO:0000313" key="2">
    <source>
        <dbReference type="EMBL" id="CAA9234971.1"/>
    </source>
</evidence>
<organism evidence="2">
    <name type="scientific">uncultured Acidimicrobiales bacterium</name>
    <dbReference type="NCBI Taxonomy" id="310071"/>
    <lineage>
        <taxon>Bacteria</taxon>
        <taxon>Bacillati</taxon>
        <taxon>Actinomycetota</taxon>
        <taxon>Acidimicrobiia</taxon>
        <taxon>Acidimicrobiales</taxon>
        <taxon>environmental samples</taxon>
    </lineage>
</organism>
<evidence type="ECO:0000256" key="1">
    <source>
        <dbReference type="SAM" id="MobiDB-lite"/>
    </source>
</evidence>
<reference evidence="2" key="1">
    <citation type="submission" date="2020-02" db="EMBL/GenBank/DDBJ databases">
        <authorList>
            <person name="Meier V. D."/>
        </authorList>
    </citation>
    <scope>NUCLEOTIDE SEQUENCE</scope>
    <source>
        <strain evidence="2">AVDCRST_MAG20</strain>
    </source>
</reference>
<feature type="compositionally biased region" description="Basic residues" evidence="1">
    <location>
        <begin position="305"/>
        <end position="337"/>
    </location>
</feature>
<feature type="compositionally biased region" description="Basic residues" evidence="1">
    <location>
        <begin position="46"/>
        <end position="64"/>
    </location>
</feature>
<proteinExistence type="predicted"/>
<feature type="compositionally biased region" description="Basic residues" evidence="1">
    <location>
        <begin position="98"/>
        <end position="109"/>
    </location>
</feature>
<feature type="compositionally biased region" description="Basic residues" evidence="1">
    <location>
        <begin position="152"/>
        <end position="167"/>
    </location>
</feature>
<name>A0A6J4HWQ0_9ACTN</name>
<feature type="compositionally biased region" description="Basic residues" evidence="1">
    <location>
        <begin position="123"/>
        <end position="135"/>
    </location>
</feature>
<feature type="region of interest" description="Disordered" evidence="1">
    <location>
        <begin position="1"/>
        <end position="72"/>
    </location>
</feature>
<accession>A0A6J4HWQ0</accession>
<feature type="non-terminal residue" evidence="2">
    <location>
        <position position="386"/>
    </location>
</feature>
<feature type="region of interest" description="Disordered" evidence="1">
    <location>
        <begin position="87"/>
        <end position="197"/>
    </location>
</feature>